<organism evidence="1 2">
    <name type="scientific">Dreissena polymorpha</name>
    <name type="common">Zebra mussel</name>
    <name type="synonym">Mytilus polymorpha</name>
    <dbReference type="NCBI Taxonomy" id="45954"/>
    <lineage>
        <taxon>Eukaryota</taxon>
        <taxon>Metazoa</taxon>
        <taxon>Spiralia</taxon>
        <taxon>Lophotrochozoa</taxon>
        <taxon>Mollusca</taxon>
        <taxon>Bivalvia</taxon>
        <taxon>Autobranchia</taxon>
        <taxon>Heteroconchia</taxon>
        <taxon>Euheterodonta</taxon>
        <taxon>Imparidentia</taxon>
        <taxon>Neoheterodontei</taxon>
        <taxon>Myida</taxon>
        <taxon>Dreissenoidea</taxon>
        <taxon>Dreissenidae</taxon>
        <taxon>Dreissena</taxon>
    </lineage>
</organism>
<accession>A0A9D4R3B6</accession>
<evidence type="ECO:0000313" key="1">
    <source>
        <dbReference type="EMBL" id="KAH3853394.1"/>
    </source>
</evidence>
<dbReference type="AlphaFoldDB" id="A0A9D4R3B6"/>
<dbReference type="Proteomes" id="UP000828390">
    <property type="component" value="Unassembled WGS sequence"/>
</dbReference>
<protein>
    <submittedName>
        <fullName evidence="1">Uncharacterized protein</fullName>
    </submittedName>
</protein>
<keyword evidence="2" id="KW-1185">Reference proteome</keyword>
<gene>
    <name evidence="1" type="ORF">DPMN_095917</name>
</gene>
<evidence type="ECO:0000313" key="2">
    <source>
        <dbReference type="Proteomes" id="UP000828390"/>
    </source>
</evidence>
<comment type="caution">
    <text evidence="1">The sequence shown here is derived from an EMBL/GenBank/DDBJ whole genome shotgun (WGS) entry which is preliminary data.</text>
</comment>
<sequence length="100" mass="11388">MKLLSTPHCMKTKQLSVVRHRQQQIQTQLTLETVKLRSLTVPIRVECYILNEVIQSHILSIPTQETCTCSVYIQIKAMAKHLSMKVCVNEAGHTTVYVHG</sequence>
<reference evidence="1" key="1">
    <citation type="journal article" date="2019" name="bioRxiv">
        <title>The Genome of the Zebra Mussel, Dreissena polymorpha: A Resource for Invasive Species Research.</title>
        <authorList>
            <person name="McCartney M.A."/>
            <person name="Auch B."/>
            <person name="Kono T."/>
            <person name="Mallez S."/>
            <person name="Zhang Y."/>
            <person name="Obille A."/>
            <person name="Becker A."/>
            <person name="Abrahante J.E."/>
            <person name="Garbe J."/>
            <person name="Badalamenti J.P."/>
            <person name="Herman A."/>
            <person name="Mangelson H."/>
            <person name="Liachko I."/>
            <person name="Sullivan S."/>
            <person name="Sone E.D."/>
            <person name="Koren S."/>
            <person name="Silverstein K.A.T."/>
            <person name="Beckman K.B."/>
            <person name="Gohl D.M."/>
        </authorList>
    </citation>
    <scope>NUCLEOTIDE SEQUENCE</scope>
    <source>
        <strain evidence="1">Duluth1</strain>
        <tissue evidence="1">Whole animal</tissue>
    </source>
</reference>
<reference evidence="1" key="2">
    <citation type="submission" date="2020-11" db="EMBL/GenBank/DDBJ databases">
        <authorList>
            <person name="McCartney M.A."/>
            <person name="Auch B."/>
            <person name="Kono T."/>
            <person name="Mallez S."/>
            <person name="Becker A."/>
            <person name="Gohl D.M."/>
            <person name="Silverstein K.A.T."/>
            <person name="Koren S."/>
            <person name="Bechman K.B."/>
            <person name="Herman A."/>
            <person name="Abrahante J.E."/>
            <person name="Garbe J."/>
        </authorList>
    </citation>
    <scope>NUCLEOTIDE SEQUENCE</scope>
    <source>
        <strain evidence="1">Duluth1</strain>
        <tissue evidence="1">Whole animal</tissue>
    </source>
</reference>
<proteinExistence type="predicted"/>
<dbReference type="EMBL" id="JAIWYP010000003">
    <property type="protein sequence ID" value="KAH3853394.1"/>
    <property type="molecule type" value="Genomic_DNA"/>
</dbReference>
<name>A0A9D4R3B6_DREPO</name>